<dbReference type="Proteomes" id="UP000178485">
    <property type="component" value="Chromosome i"/>
</dbReference>
<organism evidence="2 3">
    <name type="scientific">Petrimonas mucosa</name>
    <dbReference type="NCBI Taxonomy" id="1642646"/>
    <lineage>
        <taxon>Bacteria</taxon>
        <taxon>Pseudomonadati</taxon>
        <taxon>Bacteroidota</taxon>
        <taxon>Bacteroidia</taxon>
        <taxon>Bacteroidales</taxon>
        <taxon>Dysgonomonadaceae</taxon>
        <taxon>Petrimonas</taxon>
    </lineage>
</organism>
<dbReference type="SUPFAM" id="SSF52833">
    <property type="entry name" value="Thioredoxin-like"/>
    <property type="match status" value="1"/>
</dbReference>
<dbReference type="GO" id="GO:0016491">
    <property type="term" value="F:oxidoreductase activity"/>
    <property type="evidence" value="ECO:0007669"/>
    <property type="project" value="InterPro"/>
</dbReference>
<dbReference type="PROSITE" id="PS51352">
    <property type="entry name" value="THIOREDOXIN_2"/>
    <property type="match status" value="1"/>
</dbReference>
<dbReference type="PANTHER" id="PTHR42852">
    <property type="entry name" value="THIOL:DISULFIDE INTERCHANGE PROTEIN DSBE"/>
    <property type="match status" value="1"/>
</dbReference>
<dbReference type="CDD" id="cd02966">
    <property type="entry name" value="TlpA_like_family"/>
    <property type="match status" value="1"/>
</dbReference>
<reference evidence="2 3" key="1">
    <citation type="submission" date="2016-08" db="EMBL/GenBank/DDBJ databases">
        <authorList>
            <person name="Seilhamer J.J."/>
        </authorList>
    </citation>
    <scope>NUCLEOTIDE SEQUENCE [LARGE SCALE GENOMIC DNA]</scope>
    <source>
        <strain evidence="2">ING2-E5A</strain>
    </source>
</reference>
<dbReference type="InterPro" id="IPR050553">
    <property type="entry name" value="Thioredoxin_ResA/DsbE_sf"/>
</dbReference>
<name>A0A1G4G6M8_9BACT</name>
<keyword evidence="3" id="KW-1185">Reference proteome</keyword>
<dbReference type="Pfam" id="PF00578">
    <property type="entry name" value="AhpC-TSA"/>
    <property type="match status" value="1"/>
</dbReference>
<evidence type="ECO:0000259" key="1">
    <source>
        <dbReference type="PROSITE" id="PS51352"/>
    </source>
</evidence>
<dbReference type="AlphaFoldDB" id="A0A1G4G6M8"/>
<evidence type="ECO:0000313" key="2">
    <source>
        <dbReference type="EMBL" id="SCM57505.1"/>
    </source>
</evidence>
<proteinExistence type="predicted"/>
<dbReference type="GO" id="GO:0016209">
    <property type="term" value="F:antioxidant activity"/>
    <property type="evidence" value="ECO:0007669"/>
    <property type="project" value="InterPro"/>
</dbReference>
<protein>
    <recommendedName>
        <fullName evidence="1">Thioredoxin domain-containing protein</fullName>
    </recommendedName>
</protein>
<dbReference type="Gene3D" id="3.40.30.10">
    <property type="entry name" value="Glutaredoxin"/>
    <property type="match status" value="1"/>
</dbReference>
<gene>
    <name evidence="2" type="ORF">ING2E5A_1369</name>
</gene>
<evidence type="ECO:0000313" key="3">
    <source>
        <dbReference type="Proteomes" id="UP000178485"/>
    </source>
</evidence>
<dbReference type="PANTHER" id="PTHR42852:SF13">
    <property type="entry name" value="PROTEIN DIPZ"/>
    <property type="match status" value="1"/>
</dbReference>
<dbReference type="EMBL" id="LT608328">
    <property type="protein sequence ID" value="SCM57505.1"/>
    <property type="molecule type" value="Genomic_DNA"/>
</dbReference>
<sequence>MITSKVQGIFIALSLLLPVLALPLFSQETRAVKVMDFEQLKPLLHQQSDTLYIVNFWATWCAPCIEEIPYFEQIGRKFKGEKVKVLMVSLDFPKQLESRLVPFIHKHDMRNEVILLDDPRQNDWIPQVDEDWTGALPATLIYGQNFRYFYQKPFTYEELDRLIEESVTR</sequence>
<dbReference type="STRING" id="1642646.ING2E5A_1369"/>
<dbReference type="InterPro" id="IPR013766">
    <property type="entry name" value="Thioredoxin_domain"/>
</dbReference>
<feature type="domain" description="Thioredoxin" evidence="1">
    <location>
        <begin position="16"/>
        <end position="168"/>
    </location>
</feature>
<dbReference type="InterPro" id="IPR036249">
    <property type="entry name" value="Thioredoxin-like_sf"/>
</dbReference>
<dbReference type="KEGG" id="pmuc:ING2E5A_1369"/>
<dbReference type="InterPro" id="IPR000866">
    <property type="entry name" value="AhpC/TSA"/>
</dbReference>
<dbReference type="RefSeq" id="WP_071136730.1">
    <property type="nucleotide sequence ID" value="NZ_DUQN01000104.1"/>
</dbReference>
<accession>A0A1G4G6M8</accession>